<gene>
    <name evidence="2" type="primary">105617685</name>
</gene>
<dbReference type="Gene3D" id="3.30.565.10">
    <property type="entry name" value="Histidine kinase-like ATPase, C-terminal domain"/>
    <property type="match status" value="1"/>
</dbReference>
<dbReference type="EMBL" id="ADTU01010072">
    <property type="status" value="NOT_ANNOTATED_CDS"/>
    <property type="molecule type" value="Genomic_DNA"/>
</dbReference>
<dbReference type="InterPro" id="IPR036890">
    <property type="entry name" value="HATPase_C_sf"/>
</dbReference>
<dbReference type="Proteomes" id="UP000005205">
    <property type="component" value="Unassembled WGS sequence"/>
</dbReference>
<dbReference type="EMBL" id="ADTU01010071">
    <property type="status" value="NOT_ANNOTATED_CDS"/>
    <property type="molecule type" value="Genomic_DNA"/>
</dbReference>
<keyword evidence="3" id="KW-1185">Reference proteome</keyword>
<dbReference type="PANTHER" id="PTHR10073">
    <property type="entry name" value="DNA MISMATCH REPAIR PROTEIN MLH, PMS, MUTL"/>
    <property type="match status" value="1"/>
</dbReference>
<proteinExistence type="inferred from homology"/>
<protein>
    <recommendedName>
        <fullName evidence="4">Histidine kinase/HSP90-like ATPase domain-containing protein</fullName>
    </recommendedName>
</protein>
<dbReference type="KEGG" id="acep:105617685"/>
<dbReference type="OrthoDB" id="7552832at2759"/>
<dbReference type="eggNOG" id="KOG1977">
    <property type="taxonomic scope" value="Eukaryota"/>
</dbReference>
<dbReference type="GO" id="GO:0140664">
    <property type="term" value="F:ATP-dependent DNA damage sensor activity"/>
    <property type="evidence" value="ECO:0007669"/>
    <property type="project" value="InterPro"/>
</dbReference>
<dbReference type="GO" id="GO:0016887">
    <property type="term" value="F:ATP hydrolysis activity"/>
    <property type="evidence" value="ECO:0007669"/>
    <property type="project" value="InterPro"/>
</dbReference>
<evidence type="ECO:0008006" key="4">
    <source>
        <dbReference type="Google" id="ProtNLM"/>
    </source>
</evidence>
<evidence type="ECO:0000313" key="3">
    <source>
        <dbReference type="Proteomes" id="UP000005205"/>
    </source>
</evidence>
<dbReference type="InterPro" id="IPR038973">
    <property type="entry name" value="MutL/Mlh/Pms-like"/>
</dbReference>
<dbReference type="SUPFAM" id="SSF55874">
    <property type="entry name" value="ATPase domain of HSP90 chaperone/DNA topoisomerase II/histidine kinase"/>
    <property type="match status" value="1"/>
</dbReference>
<dbReference type="EnsemblMetazoa" id="XM_012199240.1">
    <property type="protein sequence ID" value="XP_012054630.1"/>
    <property type="gene ID" value="LOC105617685"/>
</dbReference>
<dbReference type="InParanoid" id="A0A158NAS2"/>
<evidence type="ECO:0000313" key="2">
    <source>
        <dbReference type="EnsemblMetazoa" id="XP_012054630.1"/>
    </source>
</evidence>
<dbReference type="GO" id="GO:0032300">
    <property type="term" value="C:mismatch repair complex"/>
    <property type="evidence" value="ECO:0007669"/>
    <property type="project" value="InterPro"/>
</dbReference>
<dbReference type="STRING" id="12957.A0A158NAS2"/>
<dbReference type="PANTHER" id="PTHR10073:SF47">
    <property type="entry name" value="DNA MISMATCH REPAIR PROTEIN MLH3"/>
    <property type="match status" value="1"/>
</dbReference>
<dbReference type="AlphaFoldDB" id="A0A158NAS2"/>
<accession>A0A158NAS2</accession>
<reference evidence="2" key="2">
    <citation type="submission" date="2016-04" db="UniProtKB">
        <authorList>
            <consortium name="EnsemblMetazoa"/>
        </authorList>
    </citation>
    <scope>IDENTIFICATION</scope>
</reference>
<organism evidence="2 3">
    <name type="scientific">Atta cephalotes</name>
    <name type="common">Leafcutter ant</name>
    <dbReference type="NCBI Taxonomy" id="12957"/>
    <lineage>
        <taxon>Eukaryota</taxon>
        <taxon>Metazoa</taxon>
        <taxon>Ecdysozoa</taxon>
        <taxon>Arthropoda</taxon>
        <taxon>Hexapoda</taxon>
        <taxon>Insecta</taxon>
        <taxon>Pterygota</taxon>
        <taxon>Neoptera</taxon>
        <taxon>Endopterygota</taxon>
        <taxon>Hymenoptera</taxon>
        <taxon>Apocrita</taxon>
        <taxon>Aculeata</taxon>
        <taxon>Formicoidea</taxon>
        <taxon>Formicidae</taxon>
        <taxon>Myrmicinae</taxon>
        <taxon>Atta</taxon>
    </lineage>
</organism>
<name>A0A158NAS2_ATTCE</name>
<comment type="similarity">
    <text evidence="1">Belongs to the DNA mismatch repair MutL/HexB family.</text>
</comment>
<dbReference type="GO" id="GO:0006298">
    <property type="term" value="P:mismatch repair"/>
    <property type="evidence" value="ECO:0007669"/>
    <property type="project" value="InterPro"/>
</dbReference>
<reference evidence="3" key="1">
    <citation type="journal article" date="2011" name="PLoS Genet.">
        <title>The genome sequence of the leaf-cutter ant Atta cephalotes reveals insights into its obligate symbiotic lifestyle.</title>
        <authorList>
            <person name="Suen G."/>
            <person name="Teiling C."/>
            <person name="Li L."/>
            <person name="Holt C."/>
            <person name="Abouheif E."/>
            <person name="Bornberg-Bauer E."/>
            <person name="Bouffard P."/>
            <person name="Caldera E.J."/>
            <person name="Cash E."/>
            <person name="Cavanaugh A."/>
            <person name="Denas O."/>
            <person name="Elhaik E."/>
            <person name="Fave M.J."/>
            <person name="Gadau J."/>
            <person name="Gibson J.D."/>
            <person name="Graur D."/>
            <person name="Grubbs K.J."/>
            <person name="Hagen D.E."/>
            <person name="Harkins T.T."/>
            <person name="Helmkampf M."/>
            <person name="Hu H."/>
            <person name="Johnson B.R."/>
            <person name="Kim J."/>
            <person name="Marsh S.E."/>
            <person name="Moeller J.A."/>
            <person name="Munoz-Torres M.C."/>
            <person name="Murphy M.C."/>
            <person name="Naughton M.C."/>
            <person name="Nigam S."/>
            <person name="Overson R."/>
            <person name="Rajakumar R."/>
            <person name="Reese J.T."/>
            <person name="Scott J.J."/>
            <person name="Smith C.R."/>
            <person name="Tao S."/>
            <person name="Tsutsui N.D."/>
            <person name="Viljakainen L."/>
            <person name="Wissler L."/>
            <person name="Yandell M.D."/>
            <person name="Zimmer F."/>
            <person name="Taylor J."/>
            <person name="Slater S.C."/>
            <person name="Clifton S.W."/>
            <person name="Warren W.C."/>
            <person name="Elsik C.G."/>
            <person name="Smith C.D."/>
            <person name="Weinstock G.M."/>
            <person name="Gerardo N.M."/>
            <person name="Currie C.R."/>
        </authorList>
    </citation>
    <scope>NUCLEOTIDE SEQUENCE [LARGE SCALE GENOMIC DNA]</scope>
</reference>
<evidence type="ECO:0000256" key="1">
    <source>
        <dbReference type="ARBA" id="ARBA00006082"/>
    </source>
</evidence>
<sequence length="217" mass="24730">MKRVANSLNAHAAAIAIRIHATKREIQVIDNGVGIPKNMLKHIAKYNAEVIDDQQQVCKLFESNNLADIRRLADRLTITSRHQHSEETFMKVLFIIAFEMGSSFNLKQVDQRPSCGTTVSIYGFHEMPHKKWDTSIICFFIAAIAVTKLEVSFSIRDDERKKVVLRIAKPHNSIEVLRTLVGKNLPLNHVWSIQCGPERNNNYHGYADLLPSHFEVD</sequence>